<evidence type="ECO:0000313" key="2">
    <source>
        <dbReference type="Proteomes" id="UP000252519"/>
    </source>
</evidence>
<organism evidence="1 2">
    <name type="scientific">Ancylostoma caninum</name>
    <name type="common">Dog hookworm</name>
    <dbReference type="NCBI Taxonomy" id="29170"/>
    <lineage>
        <taxon>Eukaryota</taxon>
        <taxon>Metazoa</taxon>
        <taxon>Ecdysozoa</taxon>
        <taxon>Nematoda</taxon>
        <taxon>Chromadorea</taxon>
        <taxon>Rhabditida</taxon>
        <taxon>Rhabditina</taxon>
        <taxon>Rhabditomorpha</taxon>
        <taxon>Strongyloidea</taxon>
        <taxon>Ancylostomatidae</taxon>
        <taxon>Ancylostomatinae</taxon>
        <taxon>Ancylostoma</taxon>
    </lineage>
</organism>
<comment type="caution">
    <text evidence="1">The sequence shown here is derived from an EMBL/GenBank/DDBJ whole genome shotgun (WGS) entry which is preliminary data.</text>
</comment>
<protein>
    <submittedName>
        <fullName evidence="1">Uncharacterized protein</fullName>
    </submittedName>
</protein>
<sequence>LDFFSEADVTSLQNHVKEWDAFIDDIEARLDEKIGPCPASTKSIEEEEVPELGVESKTISHYVKASPFNMMLVVVVR</sequence>
<dbReference type="OrthoDB" id="5857164at2759"/>
<name>A0A368GPZ7_ANCCA</name>
<reference evidence="1 2" key="1">
    <citation type="submission" date="2014-10" db="EMBL/GenBank/DDBJ databases">
        <title>Draft genome of the hookworm Ancylostoma caninum.</title>
        <authorList>
            <person name="Mitreva M."/>
        </authorList>
    </citation>
    <scope>NUCLEOTIDE SEQUENCE [LARGE SCALE GENOMIC DNA]</scope>
    <source>
        <strain evidence="1 2">Baltimore</strain>
    </source>
</reference>
<dbReference type="EMBL" id="JOJR01000080">
    <property type="protein sequence ID" value="RCN46394.1"/>
    <property type="molecule type" value="Genomic_DNA"/>
</dbReference>
<dbReference type="AlphaFoldDB" id="A0A368GPZ7"/>
<dbReference type="Proteomes" id="UP000252519">
    <property type="component" value="Unassembled WGS sequence"/>
</dbReference>
<accession>A0A368GPZ7</accession>
<evidence type="ECO:0000313" key="1">
    <source>
        <dbReference type="EMBL" id="RCN46394.1"/>
    </source>
</evidence>
<gene>
    <name evidence="1" type="ORF">ANCCAN_07572</name>
</gene>
<keyword evidence="2" id="KW-1185">Reference proteome</keyword>
<proteinExistence type="predicted"/>
<feature type="non-terminal residue" evidence="1">
    <location>
        <position position="1"/>
    </location>
</feature>